<dbReference type="FunFam" id="3.40.50.800:FF:000001">
    <property type="entry name" value="Threonine--tRNA ligase"/>
    <property type="match status" value="1"/>
</dbReference>
<keyword evidence="11 14" id="KW-0648">Protein biosynthesis</keyword>
<dbReference type="SUPFAM" id="SSF55681">
    <property type="entry name" value="Class II aaRS and biotin synthetases"/>
    <property type="match status" value="1"/>
</dbReference>
<keyword evidence="4 14" id="KW-0820">tRNA-binding</keyword>
<dbReference type="Gene3D" id="3.30.930.10">
    <property type="entry name" value="Bira Bifunctional Protein, Domain 2"/>
    <property type="match status" value="1"/>
</dbReference>
<dbReference type="Proteomes" id="UP000288812">
    <property type="component" value="Unassembled WGS sequence"/>
</dbReference>
<dbReference type="InterPro" id="IPR012675">
    <property type="entry name" value="Beta-grasp_dom_sf"/>
</dbReference>
<dbReference type="InterPro" id="IPR036621">
    <property type="entry name" value="Anticodon-bd_dom_sf"/>
</dbReference>
<dbReference type="Gene3D" id="3.30.54.20">
    <property type="match status" value="1"/>
</dbReference>
<dbReference type="InterPro" id="IPR033728">
    <property type="entry name" value="ThrRS_core"/>
</dbReference>
<reference evidence="17 18" key="1">
    <citation type="submission" date="2018-11" db="EMBL/GenBank/DDBJ databases">
        <title>Genome sequencing and assembly of Anaerosphaera sp. nov., GS7-6-2.</title>
        <authorList>
            <person name="Rettenmaier R."/>
            <person name="Liebl W."/>
            <person name="Zverlov V."/>
        </authorList>
    </citation>
    <scope>NUCLEOTIDE SEQUENCE [LARGE SCALE GENOMIC DNA]</scope>
    <source>
        <strain evidence="17 18">GS7-6-2</strain>
    </source>
</reference>
<evidence type="ECO:0000313" key="18">
    <source>
        <dbReference type="Proteomes" id="UP000288812"/>
    </source>
</evidence>
<evidence type="ECO:0000313" key="17">
    <source>
        <dbReference type="EMBL" id="RVU54922.1"/>
    </source>
</evidence>
<dbReference type="InterPro" id="IPR006195">
    <property type="entry name" value="aa-tRNA-synth_II"/>
</dbReference>
<dbReference type="InterPro" id="IPR012676">
    <property type="entry name" value="TGS-like"/>
</dbReference>
<name>A0A437S7F0_9FIRM</name>
<evidence type="ECO:0000256" key="4">
    <source>
        <dbReference type="ARBA" id="ARBA00022555"/>
    </source>
</evidence>
<comment type="caution">
    <text evidence="14">Lacks conserved residue(s) required for the propagation of feature annotation.</text>
</comment>
<dbReference type="InterPro" id="IPR018163">
    <property type="entry name" value="Thr/Ala-tRNA-synth_IIc_edit"/>
</dbReference>
<dbReference type="GO" id="GO:0046872">
    <property type="term" value="F:metal ion binding"/>
    <property type="evidence" value="ECO:0007669"/>
    <property type="project" value="UniProtKB-KW"/>
</dbReference>
<dbReference type="PANTHER" id="PTHR11451">
    <property type="entry name" value="THREONINE-TRNA LIGASE"/>
    <property type="match status" value="1"/>
</dbReference>
<dbReference type="GO" id="GO:0004829">
    <property type="term" value="F:threonine-tRNA ligase activity"/>
    <property type="evidence" value="ECO:0007669"/>
    <property type="project" value="UniProtKB-UniRule"/>
</dbReference>
<keyword evidence="3 14" id="KW-0963">Cytoplasm</keyword>
<dbReference type="Pfam" id="PF00587">
    <property type="entry name" value="tRNA-synt_2b"/>
    <property type="match status" value="1"/>
</dbReference>
<keyword evidence="6 14" id="KW-0479">Metal-binding</keyword>
<dbReference type="AlphaFoldDB" id="A0A437S7F0"/>
<comment type="similarity">
    <text evidence="2 14">Belongs to the class-II aminoacyl-tRNA synthetase family.</text>
</comment>
<evidence type="ECO:0000256" key="1">
    <source>
        <dbReference type="ARBA" id="ARBA00004496"/>
    </source>
</evidence>
<dbReference type="EC" id="6.1.1.3" evidence="14"/>
<dbReference type="Gene3D" id="3.30.980.10">
    <property type="entry name" value="Threonyl-trna Synthetase, Chain A, domain 2"/>
    <property type="match status" value="1"/>
</dbReference>
<comment type="subcellular location">
    <subcellularLocation>
        <location evidence="1 14">Cytoplasm</location>
    </subcellularLocation>
</comment>
<dbReference type="SUPFAM" id="SSF81271">
    <property type="entry name" value="TGS-like"/>
    <property type="match status" value="1"/>
</dbReference>
<feature type="binding site" evidence="14">
    <location>
        <position position="382"/>
    </location>
    <ligand>
        <name>Zn(2+)</name>
        <dbReference type="ChEBI" id="CHEBI:29105"/>
        <note>catalytic</note>
    </ligand>
</feature>
<dbReference type="GO" id="GO:0140096">
    <property type="term" value="F:catalytic activity, acting on a protein"/>
    <property type="evidence" value="ECO:0007669"/>
    <property type="project" value="UniProtKB-ARBA"/>
</dbReference>
<dbReference type="EMBL" id="RLIH01000005">
    <property type="protein sequence ID" value="RVU54922.1"/>
    <property type="molecule type" value="Genomic_DNA"/>
</dbReference>
<evidence type="ECO:0000256" key="12">
    <source>
        <dbReference type="ARBA" id="ARBA00023146"/>
    </source>
</evidence>
<accession>A0A437S7F0</accession>
<dbReference type="SUPFAM" id="SSF55186">
    <property type="entry name" value="ThrRS/AlaRS common domain"/>
    <property type="match status" value="1"/>
</dbReference>
<proteinExistence type="inferred from homology"/>
<dbReference type="InterPro" id="IPR004095">
    <property type="entry name" value="TGS"/>
</dbReference>
<dbReference type="InterPro" id="IPR047246">
    <property type="entry name" value="ThrRS_anticodon"/>
</dbReference>
<evidence type="ECO:0000256" key="6">
    <source>
        <dbReference type="ARBA" id="ARBA00022723"/>
    </source>
</evidence>
<keyword evidence="18" id="KW-1185">Reference proteome</keyword>
<evidence type="ECO:0000256" key="3">
    <source>
        <dbReference type="ARBA" id="ARBA00022490"/>
    </source>
</evidence>
<dbReference type="OrthoDB" id="9802304at2"/>
<evidence type="ECO:0000259" key="15">
    <source>
        <dbReference type="PROSITE" id="PS50862"/>
    </source>
</evidence>
<dbReference type="FunFam" id="3.30.930.10:FF:000019">
    <property type="entry name" value="Threonine--tRNA ligase"/>
    <property type="match status" value="1"/>
</dbReference>
<gene>
    <name evidence="14 17" type="primary">thrS</name>
    <name evidence="17" type="ORF">EF514_04875</name>
</gene>
<dbReference type="InterPro" id="IPR004154">
    <property type="entry name" value="Anticodon-bd"/>
</dbReference>
<feature type="domain" description="TGS" evidence="16">
    <location>
        <begin position="1"/>
        <end position="60"/>
    </location>
</feature>
<feature type="domain" description="Aminoacyl-transfer RNA synthetases class-II family profile" evidence="15">
    <location>
        <begin position="264"/>
        <end position="530"/>
    </location>
</feature>
<dbReference type="InterPro" id="IPR002314">
    <property type="entry name" value="aa-tRNA-synt_IIb"/>
</dbReference>
<dbReference type="FunFam" id="3.30.54.20:FF:000002">
    <property type="entry name" value="Threonine--tRNA ligase"/>
    <property type="match status" value="1"/>
</dbReference>
<dbReference type="NCBIfam" id="TIGR00418">
    <property type="entry name" value="thrS"/>
    <property type="match status" value="1"/>
</dbReference>
<evidence type="ECO:0000256" key="7">
    <source>
        <dbReference type="ARBA" id="ARBA00022741"/>
    </source>
</evidence>
<keyword evidence="5 14" id="KW-0436">Ligase</keyword>
<dbReference type="PROSITE" id="PS50862">
    <property type="entry name" value="AA_TRNA_LIGASE_II"/>
    <property type="match status" value="1"/>
</dbReference>
<keyword evidence="12 14" id="KW-0030">Aminoacyl-tRNA synthetase</keyword>
<dbReference type="CDD" id="cd00860">
    <property type="entry name" value="ThrRS_anticodon"/>
    <property type="match status" value="1"/>
</dbReference>
<dbReference type="PRINTS" id="PR01047">
    <property type="entry name" value="TRNASYNTHTHR"/>
</dbReference>
<dbReference type="SMART" id="SM00863">
    <property type="entry name" value="tRNA_SAD"/>
    <property type="match status" value="1"/>
</dbReference>
<comment type="subunit">
    <text evidence="14">Homodimer.</text>
</comment>
<dbReference type="PROSITE" id="PS51880">
    <property type="entry name" value="TGS"/>
    <property type="match status" value="1"/>
</dbReference>
<evidence type="ECO:0000259" key="16">
    <source>
        <dbReference type="PROSITE" id="PS51880"/>
    </source>
</evidence>
<dbReference type="RefSeq" id="WP_127724304.1">
    <property type="nucleotide sequence ID" value="NZ_RLIH01000005.1"/>
</dbReference>
<dbReference type="GO" id="GO:0016740">
    <property type="term" value="F:transferase activity"/>
    <property type="evidence" value="ECO:0007669"/>
    <property type="project" value="UniProtKB-ARBA"/>
</dbReference>
<dbReference type="InterPro" id="IPR012947">
    <property type="entry name" value="tRNA_SAD"/>
</dbReference>
<keyword evidence="7 14" id="KW-0547">Nucleotide-binding</keyword>
<dbReference type="Pfam" id="PF02824">
    <property type="entry name" value="TGS"/>
    <property type="match status" value="1"/>
</dbReference>
<dbReference type="Gene3D" id="3.10.20.30">
    <property type="match status" value="1"/>
</dbReference>
<comment type="caution">
    <text evidence="17">The sequence shown here is derived from an EMBL/GenBank/DDBJ whole genome shotgun (WGS) entry which is preliminary data.</text>
</comment>
<dbReference type="HAMAP" id="MF_00184">
    <property type="entry name" value="Thr_tRNA_synth"/>
    <property type="match status" value="1"/>
</dbReference>
<keyword evidence="8 14" id="KW-0862">Zinc</keyword>
<evidence type="ECO:0000256" key="5">
    <source>
        <dbReference type="ARBA" id="ARBA00022598"/>
    </source>
</evidence>
<dbReference type="SUPFAM" id="SSF52954">
    <property type="entry name" value="Class II aaRS ABD-related"/>
    <property type="match status" value="1"/>
</dbReference>
<dbReference type="Pfam" id="PF07973">
    <property type="entry name" value="tRNA_SAD"/>
    <property type="match status" value="1"/>
</dbReference>
<evidence type="ECO:0000256" key="11">
    <source>
        <dbReference type="ARBA" id="ARBA00022917"/>
    </source>
</evidence>
<dbReference type="InterPro" id="IPR045864">
    <property type="entry name" value="aa-tRNA-synth_II/BPL/LPL"/>
</dbReference>
<dbReference type="Gene3D" id="3.40.50.800">
    <property type="entry name" value="Anticodon-binding domain"/>
    <property type="match status" value="1"/>
</dbReference>
<keyword evidence="9 14" id="KW-0067">ATP-binding</keyword>
<evidence type="ECO:0000256" key="14">
    <source>
        <dbReference type="HAMAP-Rule" id="MF_00184"/>
    </source>
</evidence>
<dbReference type="GO" id="GO:0005524">
    <property type="term" value="F:ATP binding"/>
    <property type="evidence" value="ECO:0007669"/>
    <property type="project" value="UniProtKB-UniRule"/>
</dbReference>
<dbReference type="GO" id="GO:0005737">
    <property type="term" value="C:cytoplasm"/>
    <property type="evidence" value="ECO:0007669"/>
    <property type="project" value="UniProtKB-SubCell"/>
</dbReference>
<evidence type="ECO:0000256" key="9">
    <source>
        <dbReference type="ARBA" id="ARBA00022840"/>
    </source>
</evidence>
<feature type="binding site" evidence="14">
    <location>
        <position position="331"/>
    </location>
    <ligand>
        <name>Zn(2+)</name>
        <dbReference type="ChEBI" id="CHEBI:29105"/>
        <note>catalytic</note>
    </ligand>
</feature>
<dbReference type="FunFam" id="3.30.980.10:FF:000005">
    <property type="entry name" value="Threonyl-tRNA synthetase, mitochondrial"/>
    <property type="match status" value="1"/>
</dbReference>
<dbReference type="PANTHER" id="PTHR11451:SF44">
    <property type="entry name" value="THREONINE--TRNA LIGASE, CHLOROPLASTIC_MITOCHONDRIAL 2"/>
    <property type="match status" value="1"/>
</dbReference>
<feature type="binding site" evidence="14">
    <location>
        <position position="507"/>
    </location>
    <ligand>
        <name>Zn(2+)</name>
        <dbReference type="ChEBI" id="CHEBI:29105"/>
        <note>catalytic</note>
    </ligand>
</feature>
<dbReference type="GO" id="GO:0006435">
    <property type="term" value="P:threonyl-tRNA aminoacylation"/>
    <property type="evidence" value="ECO:0007669"/>
    <property type="project" value="UniProtKB-UniRule"/>
</dbReference>
<sequence>MIIKLPDGSEKIYDESKTVKEITMDISQGLARVALGAVVNGEILGMKDLVTKDAEFKVVKFEDKEGKQIFWHTTSHVMAYAIQNLFKDAKFAIGPSIENGFYYDIDIEHRFTPDDLEKIEAEMKSIIKEGYEVEKLSMTKKEALEFFKESNQDYKLELISEIEDDEVGVYKIGDFYDLCKGPHLESVKNIKAVKLLSIAGAYWRGDEKNKMLQRIYGISFEKKKQLDEYLERLEEAEKRDHRKLGRELDLFSLHEEGPGFPFFHPNGMTVRNELLNWWRNVLIENGYGEILTPIILNEDLWHRSGHWDHYKENMYFTKIDGEDYAIKPMNCPGSTIVYASSPHSYKELPIRLSEYGQVHRHELSGALHGLFRVRAFTQDDAHVYCLPEQIEDEVFKMIDLADYLYSTFGFKYSVELSTRPEDFMGDIETWNIAEKSLKDALEKRNMEYIINEGDGAFYGPKIDFHLEDAIGRTWQCGTIQLDFQMPVNFDLTYINEKGEKARPAMLHRALFGSIERFMGILIEHFAGKFPLWLSPVQVEIIPVSEKFREYSEEVLNALKEAGIRVHLDARAEKVGYKIREAQLKKINYMLVIGEQEVNSKNLSIRKRNGEELKDIRVEDFIKMLKEEIDSKKIVE</sequence>
<dbReference type="CDD" id="cd01667">
    <property type="entry name" value="TGS_ThrRS"/>
    <property type="match status" value="1"/>
</dbReference>
<evidence type="ECO:0000256" key="13">
    <source>
        <dbReference type="ARBA" id="ARBA00049515"/>
    </source>
</evidence>
<dbReference type="Pfam" id="PF03129">
    <property type="entry name" value="HGTP_anticodon"/>
    <property type="match status" value="1"/>
</dbReference>
<organism evidence="17 18">
    <name type="scientific">Anaerosphaera multitolerans</name>
    <dbReference type="NCBI Taxonomy" id="2487351"/>
    <lineage>
        <taxon>Bacteria</taxon>
        <taxon>Bacillati</taxon>
        <taxon>Bacillota</taxon>
        <taxon>Tissierellia</taxon>
        <taxon>Tissierellales</taxon>
        <taxon>Peptoniphilaceae</taxon>
        <taxon>Anaerosphaera</taxon>
    </lineage>
</organism>
<dbReference type="InterPro" id="IPR002320">
    <property type="entry name" value="Thr-tRNA-ligase_IIa"/>
</dbReference>
<comment type="cofactor">
    <cofactor evidence="14">
        <name>Zn(2+)</name>
        <dbReference type="ChEBI" id="CHEBI:29105"/>
    </cofactor>
    <text evidence="14">Binds 1 zinc ion per subunit.</text>
</comment>
<evidence type="ECO:0000256" key="8">
    <source>
        <dbReference type="ARBA" id="ARBA00022833"/>
    </source>
</evidence>
<evidence type="ECO:0000256" key="2">
    <source>
        <dbReference type="ARBA" id="ARBA00008226"/>
    </source>
</evidence>
<dbReference type="CDD" id="cd00771">
    <property type="entry name" value="ThrRS_core"/>
    <property type="match status" value="1"/>
</dbReference>
<comment type="catalytic activity">
    <reaction evidence="13 14">
        <text>tRNA(Thr) + L-threonine + ATP = L-threonyl-tRNA(Thr) + AMP + diphosphate + H(+)</text>
        <dbReference type="Rhea" id="RHEA:24624"/>
        <dbReference type="Rhea" id="RHEA-COMP:9670"/>
        <dbReference type="Rhea" id="RHEA-COMP:9704"/>
        <dbReference type="ChEBI" id="CHEBI:15378"/>
        <dbReference type="ChEBI" id="CHEBI:30616"/>
        <dbReference type="ChEBI" id="CHEBI:33019"/>
        <dbReference type="ChEBI" id="CHEBI:57926"/>
        <dbReference type="ChEBI" id="CHEBI:78442"/>
        <dbReference type="ChEBI" id="CHEBI:78534"/>
        <dbReference type="ChEBI" id="CHEBI:456215"/>
        <dbReference type="EC" id="6.1.1.3"/>
    </reaction>
</comment>
<keyword evidence="10 14" id="KW-0694">RNA-binding</keyword>
<protein>
    <recommendedName>
        <fullName evidence="14">Threonine--tRNA ligase</fullName>
        <ecNumber evidence="14">6.1.1.3</ecNumber>
    </recommendedName>
    <alternativeName>
        <fullName evidence="14">Threonyl-tRNA synthetase</fullName>
        <shortName evidence="14">ThrRS</shortName>
    </alternativeName>
</protein>
<dbReference type="GO" id="GO:0000049">
    <property type="term" value="F:tRNA binding"/>
    <property type="evidence" value="ECO:0007669"/>
    <property type="project" value="UniProtKB-KW"/>
</dbReference>
<evidence type="ECO:0000256" key="10">
    <source>
        <dbReference type="ARBA" id="ARBA00022884"/>
    </source>
</evidence>